<proteinExistence type="predicted"/>
<organism evidence="2">
    <name type="scientific">viral metagenome</name>
    <dbReference type="NCBI Taxonomy" id="1070528"/>
    <lineage>
        <taxon>unclassified sequences</taxon>
        <taxon>metagenomes</taxon>
        <taxon>organismal metagenomes</taxon>
    </lineage>
</organism>
<name>A0A6C0AT17_9ZZZZ</name>
<dbReference type="AlphaFoldDB" id="A0A6C0AT17"/>
<feature type="compositionally biased region" description="Basic and acidic residues" evidence="1">
    <location>
        <begin position="36"/>
        <end position="49"/>
    </location>
</feature>
<evidence type="ECO:0000313" key="2">
    <source>
        <dbReference type="EMBL" id="QHS83067.1"/>
    </source>
</evidence>
<evidence type="ECO:0000256" key="1">
    <source>
        <dbReference type="SAM" id="MobiDB-lite"/>
    </source>
</evidence>
<sequence length="527" mass="58359">MSDISTVLAAVAAGDAAACRAALAANPEVLHSPCARGEDDERVRDDRGRARPRGPPRRATMELSAGVRGPHRAFTLLSAAVMFRNAPVVSACVDATAPHLTPTEVVWLFRDAMDCGAHDVACAVLPAAHDILVLADCVKFAWRAGEAALCARIAQRYMSAAACDGACTRYDESFNTCPPTSIACVLRGNTGSGATQLPLTEWIGVMRAVRGAPSGFCTATDEELMRQWMRRCETAEQFRTAIASATTLRPIMLRAMCDDAVTRVARTAPLDVLEVLLRPDALPITRRTALMAAVTHFDARDVQRLLQRTSSAIRPGKCVSMFGVERECELLRLLRRAACSGQRGVMQCVLQQWPAESLGLVKRVYERYFSGAQSAQPGWWCGVRDIVRFLYAQSPARHDDVLHVLRSAVKPAYLMDDVDTMEFLQRCMLEVHGPMHYALPALRSLHVCDVLAYSAYPAALSYTVQRAARYGLGDALRRVQDAHVRHMTLRYVDRDLLMQHVVPVKTLHWRRRRTLLLKRREARGVQK</sequence>
<reference evidence="2" key="1">
    <citation type="journal article" date="2020" name="Nature">
        <title>Giant virus diversity and host interactions through global metagenomics.</title>
        <authorList>
            <person name="Schulz F."/>
            <person name="Roux S."/>
            <person name="Paez-Espino D."/>
            <person name="Jungbluth S."/>
            <person name="Walsh D.A."/>
            <person name="Denef V.J."/>
            <person name="McMahon K.D."/>
            <person name="Konstantinidis K.T."/>
            <person name="Eloe-Fadrosh E.A."/>
            <person name="Kyrpides N.C."/>
            <person name="Woyke T."/>
        </authorList>
    </citation>
    <scope>NUCLEOTIDE SEQUENCE</scope>
    <source>
        <strain evidence="2">GVMAG-S-1103017-74</strain>
    </source>
</reference>
<feature type="region of interest" description="Disordered" evidence="1">
    <location>
        <begin position="33"/>
        <end position="64"/>
    </location>
</feature>
<dbReference type="EMBL" id="MN740865">
    <property type="protein sequence ID" value="QHS83067.1"/>
    <property type="molecule type" value="Genomic_DNA"/>
</dbReference>
<accession>A0A6C0AT17</accession>
<protein>
    <submittedName>
        <fullName evidence="2">Uncharacterized protein</fullName>
    </submittedName>
</protein>